<dbReference type="Gene3D" id="1.10.260.40">
    <property type="entry name" value="lambda repressor-like DNA-binding domains"/>
    <property type="match status" value="1"/>
</dbReference>
<evidence type="ECO:0000313" key="6">
    <source>
        <dbReference type="Proteomes" id="UP000069241"/>
    </source>
</evidence>
<dbReference type="InterPro" id="IPR010982">
    <property type="entry name" value="Lambda_DNA-bd_dom_sf"/>
</dbReference>
<protein>
    <submittedName>
        <fullName evidence="5">DNA-binding protein</fullName>
    </submittedName>
</protein>
<sequence>MSEFGKKLLESMEQAVEIAQGDMPKSDYAEHIVQVARAPERVDVKAIRKSMGMTQAGFAASFGLSLYTLRGWEQGKRKPDPAARAYLRVIEKAPDTVRAALAD</sequence>
<dbReference type="KEGG" id="dfi:AXF13_02200"/>
<dbReference type="AlphaFoldDB" id="A0A0X8JI07"/>
<organism evidence="5 6">
    <name type="scientific">Desulfovibrio fairfieldensis</name>
    <dbReference type="NCBI Taxonomy" id="44742"/>
    <lineage>
        <taxon>Bacteria</taxon>
        <taxon>Pseudomonadati</taxon>
        <taxon>Thermodesulfobacteriota</taxon>
        <taxon>Desulfovibrionia</taxon>
        <taxon>Desulfovibrionales</taxon>
        <taxon>Desulfovibrionaceae</taxon>
        <taxon>Desulfovibrio</taxon>
    </lineage>
</organism>
<proteinExistence type="predicted"/>
<dbReference type="Proteomes" id="UP000069241">
    <property type="component" value="Chromosome"/>
</dbReference>
<accession>A0A0X8JI07</accession>
<dbReference type="InterPro" id="IPR001387">
    <property type="entry name" value="Cro/C1-type_HTH"/>
</dbReference>
<dbReference type="CDD" id="cd00093">
    <property type="entry name" value="HTH_XRE"/>
    <property type="match status" value="1"/>
</dbReference>
<dbReference type="InterPro" id="IPR052359">
    <property type="entry name" value="HTH-type_reg/antitoxin"/>
</dbReference>
<keyword evidence="3" id="KW-0804">Transcription</keyword>
<dbReference type="RefSeq" id="WP_062251488.1">
    <property type="nucleotide sequence ID" value="NZ_CP014229.1"/>
</dbReference>
<gene>
    <name evidence="5" type="ORF">AXF13_02200</name>
</gene>
<evidence type="ECO:0000256" key="3">
    <source>
        <dbReference type="ARBA" id="ARBA00023163"/>
    </source>
</evidence>
<evidence type="ECO:0000259" key="4">
    <source>
        <dbReference type="PROSITE" id="PS50943"/>
    </source>
</evidence>
<dbReference type="GO" id="GO:0003677">
    <property type="term" value="F:DNA binding"/>
    <property type="evidence" value="ECO:0007669"/>
    <property type="project" value="UniProtKB-KW"/>
</dbReference>
<evidence type="ECO:0000256" key="2">
    <source>
        <dbReference type="ARBA" id="ARBA00023125"/>
    </source>
</evidence>
<dbReference type="SMART" id="SM00530">
    <property type="entry name" value="HTH_XRE"/>
    <property type="match status" value="1"/>
</dbReference>
<dbReference type="Pfam" id="PF01381">
    <property type="entry name" value="HTH_3"/>
    <property type="match status" value="1"/>
</dbReference>
<name>A0A0X8JI07_9BACT</name>
<reference evidence="6" key="1">
    <citation type="submission" date="2016-02" db="EMBL/GenBank/DDBJ databases">
        <authorList>
            <person name="Holder M.E."/>
            <person name="Ajami N.J."/>
            <person name="Petrosino J.F."/>
        </authorList>
    </citation>
    <scope>NUCLEOTIDE SEQUENCE [LARGE SCALE GENOMIC DNA]</scope>
    <source>
        <strain evidence="6">CCUG 45958</strain>
    </source>
</reference>
<keyword evidence="2 5" id="KW-0238">DNA-binding</keyword>
<dbReference type="STRING" id="44742.AXF13_02200"/>
<evidence type="ECO:0000313" key="5">
    <source>
        <dbReference type="EMBL" id="AMD89021.1"/>
    </source>
</evidence>
<dbReference type="PANTHER" id="PTHR36511:SF4">
    <property type="entry name" value="ANTITOXIN MQSA"/>
    <property type="match status" value="1"/>
</dbReference>
<keyword evidence="6" id="KW-1185">Reference proteome</keyword>
<dbReference type="PROSITE" id="PS50943">
    <property type="entry name" value="HTH_CROC1"/>
    <property type="match status" value="1"/>
</dbReference>
<dbReference type="PANTHER" id="PTHR36511">
    <property type="entry name" value="MERR FAMILY BACTERIAL REGULATORY PROTEIN"/>
    <property type="match status" value="1"/>
</dbReference>
<evidence type="ECO:0000256" key="1">
    <source>
        <dbReference type="ARBA" id="ARBA00023015"/>
    </source>
</evidence>
<keyword evidence="1" id="KW-0805">Transcription regulation</keyword>
<feature type="domain" description="HTH cro/C1-type" evidence="4">
    <location>
        <begin position="44"/>
        <end position="97"/>
    </location>
</feature>
<dbReference type="SUPFAM" id="SSF47413">
    <property type="entry name" value="lambda repressor-like DNA-binding domains"/>
    <property type="match status" value="1"/>
</dbReference>
<dbReference type="EMBL" id="CP014229">
    <property type="protein sequence ID" value="AMD89021.1"/>
    <property type="molecule type" value="Genomic_DNA"/>
</dbReference>